<reference evidence="3 4" key="1">
    <citation type="submission" date="2018-11" db="EMBL/GenBank/DDBJ databases">
        <title>Genomic Encyclopedia of Type Strains, Phase IV (KMG-IV): sequencing the most valuable type-strain genomes for metagenomic binning, comparative biology and taxonomic classification.</title>
        <authorList>
            <person name="Goeker M."/>
        </authorList>
    </citation>
    <scope>NUCLEOTIDE SEQUENCE [LARGE SCALE GENOMIC DNA]</scope>
    <source>
        <strain evidence="3 4">DSM 26537</strain>
    </source>
</reference>
<feature type="transmembrane region" description="Helical" evidence="1">
    <location>
        <begin position="147"/>
        <end position="165"/>
    </location>
</feature>
<dbReference type="InterPro" id="IPR021997">
    <property type="entry name" value="SporV_AA"/>
</dbReference>
<organism evidence="3 4">
    <name type="scientific">Mobilisporobacter senegalensis</name>
    <dbReference type="NCBI Taxonomy" id="1329262"/>
    <lineage>
        <taxon>Bacteria</taxon>
        <taxon>Bacillati</taxon>
        <taxon>Bacillota</taxon>
        <taxon>Clostridia</taxon>
        <taxon>Lachnospirales</taxon>
        <taxon>Lachnospiraceae</taxon>
        <taxon>Mobilisporobacter</taxon>
    </lineage>
</organism>
<dbReference type="EMBL" id="RJVG01000006">
    <property type="protein sequence ID" value="ROR27311.1"/>
    <property type="molecule type" value="Genomic_DNA"/>
</dbReference>
<dbReference type="InterPro" id="IPR038548">
    <property type="entry name" value="SporV_AA_N_sf"/>
</dbReference>
<keyword evidence="1" id="KW-0812">Transmembrane</keyword>
<keyword evidence="1" id="KW-1133">Transmembrane helix</keyword>
<protein>
    <submittedName>
        <fullName evidence="3">Stage V sporulation protein AA</fullName>
    </submittedName>
</protein>
<feature type="domain" description="Stage V sporulation protein AA" evidence="2">
    <location>
        <begin position="4"/>
        <end position="89"/>
    </location>
</feature>
<comment type="caution">
    <text evidence="3">The sequence shown here is derived from an EMBL/GenBank/DDBJ whole genome shotgun (WGS) entry which is preliminary data.</text>
</comment>
<dbReference type="RefSeq" id="WP_123609566.1">
    <property type="nucleotide sequence ID" value="NZ_RJVG01000006.1"/>
</dbReference>
<dbReference type="OrthoDB" id="9782754at2"/>
<keyword evidence="1" id="KW-0472">Membrane</keyword>
<dbReference type="Pfam" id="PF12164">
    <property type="entry name" value="SporV_AA"/>
    <property type="match status" value="1"/>
</dbReference>
<keyword evidence="4" id="KW-1185">Reference proteome</keyword>
<gene>
    <name evidence="3" type="ORF">EDD66_1065</name>
</gene>
<evidence type="ECO:0000313" key="3">
    <source>
        <dbReference type="EMBL" id="ROR27311.1"/>
    </source>
</evidence>
<dbReference type="AlphaFoldDB" id="A0A3N1XMD6"/>
<name>A0A3N1XMD6_9FIRM</name>
<feature type="transmembrane region" description="Helical" evidence="1">
    <location>
        <begin position="103"/>
        <end position="121"/>
    </location>
</feature>
<accession>A0A3N1XMD6</accession>
<dbReference type="Gene3D" id="2.60.480.10">
    <property type="entry name" value="eubacterium ventriosum atcc domain"/>
    <property type="match status" value="1"/>
</dbReference>
<proteinExistence type="predicted"/>
<sequence>MKNDIVYMKIPQNIEIQHQKVLLSDLAKLVGVDKRKVNNIGNIEVFNIKSKKDCKYIFSVMKIIEFINKSNPEIEIVNLGEKDFVVEYKIPTKTKVMFEYIKSFFVALIIFFGAAFTIMTFNTDVSVDKVFAIVYELVMGEAKKGGTILEISYSIGLPIGIIIFFNHFSRLKVRDDPTPIQIEMRLYEDDLNNALIQDASREGTTIDAD</sequence>
<dbReference type="Proteomes" id="UP000273083">
    <property type="component" value="Unassembled WGS sequence"/>
</dbReference>
<evidence type="ECO:0000313" key="4">
    <source>
        <dbReference type="Proteomes" id="UP000273083"/>
    </source>
</evidence>
<evidence type="ECO:0000256" key="1">
    <source>
        <dbReference type="SAM" id="Phobius"/>
    </source>
</evidence>
<evidence type="ECO:0000259" key="2">
    <source>
        <dbReference type="Pfam" id="PF12164"/>
    </source>
</evidence>